<dbReference type="AlphaFoldDB" id="A0A929KYG9"/>
<reference evidence="1" key="1">
    <citation type="submission" date="2020-10" db="EMBL/GenBank/DDBJ databases">
        <title>Mucilaginibacter mali sp. nov., isolated from rhizosphere soil of apple orchard.</title>
        <authorList>
            <person name="Lee J.-S."/>
            <person name="Kim H.S."/>
            <person name="Kim J.-S."/>
        </authorList>
    </citation>
    <scope>NUCLEOTIDE SEQUENCE</scope>
    <source>
        <strain evidence="1">KCTC 22746</strain>
    </source>
</reference>
<organism evidence="1 2">
    <name type="scientific">Mucilaginibacter myungsuensis</name>
    <dbReference type="NCBI Taxonomy" id="649104"/>
    <lineage>
        <taxon>Bacteria</taxon>
        <taxon>Pseudomonadati</taxon>
        <taxon>Bacteroidota</taxon>
        <taxon>Sphingobacteriia</taxon>
        <taxon>Sphingobacteriales</taxon>
        <taxon>Sphingobacteriaceae</taxon>
        <taxon>Mucilaginibacter</taxon>
    </lineage>
</organism>
<dbReference type="Proteomes" id="UP000622475">
    <property type="component" value="Unassembled WGS sequence"/>
</dbReference>
<protein>
    <submittedName>
        <fullName evidence="1">Uncharacterized protein</fullName>
    </submittedName>
</protein>
<evidence type="ECO:0000313" key="1">
    <source>
        <dbReference type="EMBL" id="MBE9663999.1"/>
    </source>
</evidence>
<accession>A0A929KYG9</accession>
<comment type="caution">
    <text evidence="1">The sequence shown here is derived from an EMBL/GenBank/DDBJ whole genome shotgun (WGS) entry which is preliminary data.</text>
</comment>
<gene>
    <name evidence="1" type="ORF">IRJ16_19100</name>
</gene>
<dbReference type="RefSeq" id="WP_194113248.1">
    <property type="nucleotide sequence ID" value="NZ_JADFFL010000009.1"/>
</dbReference>
<sequence>MRTLDIRIHERAKCSIQDLTKDLDINDLKWDGLFKFLNETFEVSYFWGYREWLPEDKIEKTSDGLFDHIEIDEQHKLLGTLKEVVFLFNRRQLSELWECYEYPAVVFLAEIANEQELFDQCRSSHYLSDLVANIPDVVILYRSFELDVLWIETNINLKYIIPHLS</sequence>
<proteinExistence type="predicted"/>
<keyword evidence="2" id="KW-1185">Reference proteome</keyword>
<evidence type="ECO:0000313" key="2">
    <source>
        <dbReference type="Proteomes" id="UP000622475"/>
    </source>
</evidence>
<dbReference type="EMBL" id="JADFFL010000009">
    <property type="protein sequence ID" value="MBE9663999.1"/>
    <property type="molecule type" value="Genomic_DNA"/>
</dbReference>
<name>A0A929KYG9_9SPHI</name>